<feature type="compositionally biased region" description="Basic and acidic residues" evidence="1">
    <location>
        <begin position="114"/>
        <end position="124"/>
    </location>
</feature>
<dbReference type="AlphaFoldDB" id="A0A9Q3PTQ9"/>
<dbReference type="Proteomes" id="UP000765509">
    <property type="component" value="Unassembled WGS sequence"/>
</dbReference>
<evidence type="ECO:0000256" key="1">
    <source>
        <dbReference type="SAM" id="MobiDB-lite"/>
    </source>
</evidence>
<accession>A0A9Q3PTQ9</accession>
<proteinExistence type="predicted"/>
<sequence>MTTRRGVQYSIKSDGAGLRSRIDVSKGKIKGKITSGTESTQGSAISQRQVTEIFIISEPELELGMSSSNRYKSNSEGSNRHTHEPVQEVLDGVQRKGLGNVATNSPMNDELLEYPEKSASKRRK</sequence>
<evidence type="ECO:0000313" key="2">
    <source>
        <dbReference type="EMBL" id="MBW0572077.1"/>
    </source>
</evidence>
<feature type="compositionally biased region" description="Polar residues" evidence="1">
    <location>
        <begin position="65"/>
        <end position="77"/>
    </location>
</feature>
<organism evidence="2 3">
    <name type="scientific">Austropuccinia psidii MF-1</name>
    <dbReference type="NCBI Taxonomy" id="1389203"/>
    <lineage>
        <taxon>Eukaryota</taxon>
        <taxon>Fungi</taxon>
        <taxon>Dikarya</taxon>
        <taxon>Basidiomycota</taxon>
        <taxon>Pucciniomycotina</taxon>
        <taxon>Pucciniomycetes</taxon>
        <taxon>Pucciniales</taxon>
        <taxon>Sphaerophragmiaceae</taxon>
        <taxon>Austropuccinia</taxon>
    </lineage>
</organism>
<reference evidence="2" key="1">
    <citation type="submission" date="2021-03" db="EMBL/GenBank/DDBJ databases">
        <title>Draft genome sequence of rust myrtle Austropuccinia psidii MF-1, a brazilian biotype.</title>
        <authorList>
            <person name="Quecine M.C."/>
            <person name="Pachon D.M.R."/>
            <person name="Bonatelli M.L."/>
            <person name="Correr F.H."/>
            <person name="Franceschini L.M."/>
            <person name="Leite T.F."/>
            <person name="Margarido G.R.A."/>
            <person name="Almeida C.A."/>
            <person name="Ferrarezi J.A."/>
            <person name="Labate C.A."/>
        </authorList>
    </citation>
    <scope>NUCLEOTIDE SEQUENCE</scope>
    <source>
        <strain evidence="2">MF-1</strain>
    </source>
</reference>
<gene>
    <name evidence="2" type="ORF">O181_111792</name>
</gene>
<protein>
    <submittedName>
        <fullName evidence="2">Uncharacterized protein</fullName>
    </submittedName>
</protein>
<keyword evidence="3" id="KW-1185">Reference proteome</keyword>
<name>A0A9Q3PTQ9_9BASI</name>
<comment type="caution">
    <text evidence="2">The sequence shown here is derived from an EMBL/GenBank/DDBJ whole genome shotgun (WGS) entry which is preliminary data.</text>
</comment>
<feature type="region of interest" description="Disordered" evidence="1">
    <location>
        <begin position="64"/>
        <end position="124"/>
    </location>
</feature>
<dbReference type="EMBL" id="AVOT02089413">
    <property type="protein sequence ID" value="MBW0572077.1"/>
    <property type="molecule type" value="Genomic_DNA"/>
</dbReference>
<evidence type="ECO:0000313" key="3">
    <source>
        <dbReference type="Proteomes" id="UP000765509"/>
    </source>
</evidence>